<protein>
    <recommendedName>
        <fullName evidence="1">Phosphoribosyltransferase domain-containing protein</fullName>
    </recommendedName>
</protein>
<dbReference type="InterPro" id="IPR029057">
    <property type="entry name" value="PRTase-like"/>
</dbReference>
<evidence type="ECO:0000313" key="2">
    <source>
        <dbReference type="EMBL" id="OGZ32709.1"/>
    </source>
</evidence>
<dbReference type="EMBL" id="MHMS01000003">
    <property type="protein sequence ID" value="OGZ32709.1"/>
    <property type="molecule type" value="Genomic_DNA"/>
</dbReference>
<dbReference type="SUPFAM" id="SSF53271">
    <property type="entry name" value="PRTase-like"/>
    <property type="match status" value="1"/>
</dbReference>
<dbReference type="Gene3D" id="3.40.50.2020">
    <property type="match status" value="1"/>
</dbReference>
<sequence length="228" mass="25233">MFLIDFQRIKIFFNLINFSERTVKKMNTGINKEGFGAWRAEEEFSKVLGRHDDFSNTAREAAKVLAERCEEYVLGINSEEILIVPVLRAGKALQKTFFEKFPGARLGLINIESGSLLTACSYKPRKVIILEPMIATGGSVKQAAQEIIKATGVCPGDIIVCSVFSSREGGESLIKEFPGLKLITLSGDHRLNDNGYILIPNGQGGFYSFDFSDGGEELWISRPGSRSR</sequence>
<comment type="caution">
    <text evidence="2">The sequence shown here is derived from an EMBL/GenBank/DDBJ whole genome shotgun (WGS) entry which is preliminary data.</text>
</comment>
<dbReference type="STRING" id="1801726.A3H02_02995"/>
<organism evidence="2 3">
    <name type="scientific">Candidatus Niyogibacteria bacterium RIFCSPLOWO2_12_FULL_41_13</name>
    <dbReference type="NCBI Taxonomy" id="1801726"/>
    <lineage>
        <taxon>Bacteria</taxon>
        <taxon>Candidatus Niyogiibacteriota</taxon>
    </lineage>
</organism>
<dbReference type="InterPro" id="IPR000836">
    <property type="entry name" value="PRTase_dom"/>
</dbReference>
<name>A0A1G2F3V6_9BACT</name>
<dbReference type="Proteomes" id="UP000176787">
    <property type="component" value="Unassembled WGS sequence"/>
</dbReference>
<gene>
    <name evidence="2" type="ORF">A3H02_02995</name>
</gene>
<dbReference type="CDD" id="cd06223">
    <property type="entry name" value="PRTases_typeI"/>
    <property type="match status" value="1"/>
</dbReference>
<dbReference type="Pfam" id="PF14681">
    <property type="entry name" value="UPRTase"/>
    <property type="match status" value="1"/>
</dbReference>
<feature type="domain" description="Phosphoribosyltransferase" evidence="1">
    <location>
        <begin position="76"/>
        <end position="198"/>
    </location>
</feature>
<proteinExistence type="predicted"/>
<reference evidence="2 3" key="1">
    <citation type="journal article" date="2016" name="Nat. Commun.">
        <title>Thousands of microbial genomes shed light on interconnected biogeochemical processes in an aquifer system.</title>
        <authorList>
            <person name="Anantharaman K."/>
            <person name="Brown C.T."/>
            <person name="Hug L.A."/>
            <person name="Sharon I."/>
            <person name="Castelle C.J."/>
            <person name="Probst A.J."/>
            <person name="Thomas B.C."/>
            <person name="Singh A."/>
            <person name="Wilkins M.J."/>
            <person name="Karaoz U."/>
            <person name="Brodie E.L."/>
            <person name="Williams K.H."/>
            <person name="Hubbard S.S."/>
            <person name="Banfield J.F."/>
        </authorList>
    </citation>
    <scope>NUCLEOTIDE SEQUENCE [LARGE SCALE GENOMIC DNA]</scope>
</reference>
<dbReference type="AlphaFoldDB" id="A0A1G2F3V6"/>
<evidence type="ECO:0000313" key="3">
    <source>
        <dbReference type="Proteomes" id="UP000176787"/>
    </source>
</evidence>
<evidence type="ECO:0000259" key="1">
    <source>
        <dbReference type="Pfam" id="PF14681"/>
    </source>
</evidence>
<accession>A0A1G2F3V6</accession>